<name>A0A6B0RUC9_9CETA</name>
<accession>A0A6B0RUC9</accession>
<evidence type="ECO:0000313" key="1">
    <source>
        <dbReference type="EMBL" id="MXQ91634.1"/>
    </source>
</evidence>
<comment type="caution">
    <text evidence="1">The sequence shown here is derived from an EMBL/GenBank/DDBJ whole genome shotgun (WGS) entry which is preliminary data.</text>
</comment>
<protein>
    <submittedName>
        <fullName evidence="1">Uncharacterized protein</fullName>
    </submittedName>
</protein>
<organism evidence="1 2">
    <name type="scientific">Bos mutus</name>
    <name type="common">wild yak</name>
    <dbReference type="NCBI Taxonomy" id="72004"/>
    <lineage>
        <taxon>Eukaryota</taxon>
        <taxon>Metazoa</taxon>
        <taxon>Chordata</taxon>
        <taxon>Craniata</taxon>
        <taxon>Vertebrata</taxon>
        <taxon>Euteleostomi</taxon>
        <taxon>Mammalia</taxon>
        <taxon>Eutheria</taxon>
        <taxon>Laurasiatheria</taxon>
        <taxon>Artiodactyla</taxon>
        <taxon>Ruminantia</taxon>
        <taxon>Pecora</taxon>
        <taxon>Bovidae</taxon>
        <taxon>Bovinae</taxon>
        <taxon>Bos</taxon>
    </lineage>
</organism>
<gene>
    <name evidence="1" type="ORF">E5288_WYG019880</name>
</gene>
<sequence length="221" mass="24882">MINLLFRCSFPQATLPQGDFNFVQHSQRQWNRRGLRKKISPVVVSHCLRRDDVHQFEAHVFPEAHCALCFWDSPVTVVSGVPPQRSQVTTEASTPSVIRVTSLSSFKCLGVGNSLISLVSLLKCYHKTTRMMDELFRRERNSLFPELRGEEMTVGGAAVSFCGEEFPAYSWKSPVEPLNLFFAPDSPRSDLIVKTSVVGLERLCTPRRAENKGELDPEGLL</sequence>
<reference evidence="1" key="1">
    <citation type="submission" date="2019-10" db="EMBL/GenBank/DDBJ databases">
        <title>The sequence and de novo assembly of the wild yak genome.</title>
        <authorList>
            <person name="Liu Y."/>
        </authorList>
    </citation>
    <scope>NUCLEOTIDE SEQUENCE [LARGE SCALE GENOMIC DNA]</scope>
    <source>
        <strain evidence="1">WY2019</strain>
    </source>
</reference>
<proteinExistence type="predicted"/>
<dbReference type="Proteomes" id="UP000322234">
    <property type="component" value="Unassembled WGS sequence"/>
</dbReference>
<dbReference type="EMBL" id="VBQZ03000073">
    <property type="protein sequence ID" value="MXQ91634.1"/>
    <property type="molecule type" value="Genomic_DNA"/>
</dbReference>
<evidence type="ECO:0000313" key="2">
    <source>
        <dbReference type="Proteomes" id="UP000322234"/>
    </source>
</evidence>
<dbReference type="AlphaFoldDB" id="A0A6B0RUC9"/>
<keyword evidence="2" id="KW-1185">Reference proteome</keyword>